<name>A0A1G5Y6Y8_9BACT</name>
<feature type="transmembrane region" description="Helical" evidence="1">
    <location>
        <begin position="198"/>
        <end position="219"/>
    </location>
</feature>
<keyword evidence="1" id="KW-1133">Transmembrane helix</keyword>
<accession>A0A1G5Y6Y8</accession>
<dbReference type="AlphaFoldDB" id="A0A1G5Y6Y8"/>
<feature type="transmembrane region" description="Helical" evidence="1">
    <location>
        <begin position="112"/>
        <end position="145"/>
    </location>
</feature>
<gene>
    <name evidence="2" type="ORF">SAMN03080617_02262</name>
</gene>
<feature type="transmembrane region" description="Helical" evidence="1">
    <location>
        <begin position="78"/>
        <end position="97"/>
    </location>
</feature>
<dbReference type="OrthoDB" id="819664at2"/>
<evidence type="ECO:0000256" key="1">
    <source>
        <dbReference type="SAM" id="Phobius"/>
    </source>
</evidence>
<evidence type="ECO:0000313" key="3">
    <source>
        <dbReference type="Proteomes" id="UP000198756"/>
    </source>
</evidence>
<feature type="transmembrane region" description="Helical" evidence="1">
    <location>
        <begin position="298"/>
        <end position="322"/>
    </location>
</feature>
<organism evidence="2 3">
    <name type="scientific">Algoriphagus alkaliphilus</name>
    <dbReference type="NCBI Taxonomy" id="279824"/>
    <lineage>
        <taxon>Bacteria</taxon>
        <taxon>Pseudomonadati</taxon>
        <taxon>Bacteroidota</taxon>
        <taxon>Cytophagia</taxon>
        <taxon>Cytophagales</taxon>
        <taxon>Cyclobacteriaceae</taxon>
        <taxon>Algoriphagus</taxon>
    </lineage>
</organism>
<proteinExistence type="predicted"/>
<keyword evidence="1" id="KW-0812">Transmembrane</keyword>
<keyword evidence="3" id="KW-1185">Reference proteome</keyword>
<keyword evidence="1" id="KW-0472">Membrane</keyword>
<dbReference type="Proteomes" id="UP000198756">
    <property type="component" value="Unassembled WGS sequence"/>
</dbReference>
<evidence type="ECO:0000313" key="2">
    <source>
        <dbReference type="EMBL" id="SDA77847.1"/>
    </source>
</evidence>
<sequence length="413" mass="47460">MIDTALAGKVLKPTALIYSLLAALYWIFFLSPGDGDEGLMALYLDESKIKGFYWLIQAGNFSIPFSLLAYPLSLLFPSYLALRFSSLLGAVFLYFYLDKALNFKSKNFRIHLLFYLSSGSFLLGTNDNLLFCLLTVFFTEVYLVLVKRQERVPRYALISMVTALFTRQMAVIYLPVILAGLFLVYFRKKIFWKEYQAIIVSSLFWFGLNLPSIQANGFISFDNKDTKSQLGMTWVQRQYLSQLSANEGEIPQFSHVTWEETYKYVQENGQESLPRTSLEALVFDPILTLKEFIKDFGFMIYSGFRQCGLAVFFPVLGIWLFFKSGNKGIGYLSLSQLFLMLAISFIIISYVEIRWLAPVFIMGLIGLQESIRSKQVPVQMDLINQLTLLALSLYGFYRYVTLIQNTEVFQSFL</sequence>
<protein>
    <recommendedName>
        <fullName evidence="4">Dolichyl-phosphate-mannose-protein mannosyltransferase</fullName>
    </recommendedName>
</protein>
<dbReference type="RefSeq" id="WP_092730047.1">
    <property type="nucleotide sequence ID" value="NZ_FMXE01000014.1"/>
</dbReference>
<dbReference type="EMBL" id="FMXE01000014">
    <property type="protein sequence ID" value="SDA77847.1"/>
    <property type="molecule type" value="Genomic_DNA"/>
</dbReference>
<evidence type="ECO:0008006" key="4">
    <source>
        <dbReference type="Google" id="ProtNLM"/>
    </source>
</evidence>
<feature type="transmembrane region" description="Helical" evidence="1">
    <location>
        <begin position="15"/>
        <end position="31"/>
    </location>
</feature>
<feature type="transmembrane region" description="Helical" evidence="1">
    <location>
        <begin position="165"/>
        <end position="186"/>
    </location>
</feature>
<reference evidence="3" key="1">
    <citation type="submission" date="2016-10" db="EMBL/GenBank/DDBJ databases">
        <authorList>
            <person name="Varghese N."/>
            <person name="Submissions S."/>
        </authorList>
    </citation>
    <scope>NUCLEOTIDE SEQUENCE [LARGE SCALE GENOMIC DNA]</scope>
    <source>
        <strain evidence="3">DSM 22703</strain>
    </source>
</reference>
<feature type="transmembrane region" description="Helical" evidence="1">
    <location>
        <begin position="329"/>
        <end position="347"/>
    </location>
</feature>